<dbReference type="InterPro" id="IPR005119">
    <property type="entry name" value="LysR_subst-bd"/>
</dbReference>
<dbReference type="EMBL" id="JANTHZ010000004">
    <property type="protein sequence ID" value="MCS0495634.1"/>
    <property type="molecule type" value="Genomic_DNA"/>
</dbReference>
<dbReference type="Gene3D" id="3.40.190.290">
    <property type="match status" value="1"/>
</dbReference>
<dbReference type="AlphaFoldDB" id="A0A9X2PE02"/>
<reference evidence="6" key="1">
    <citation type="submission" date="2022-08" db="EMBL/GenBank/DDBJ databases">
        <authorList>
            <person name="Li F."/>
        </authorList>
    </citation>
    <scope>NUCLEOTIDE SEQUENCE</scope>
    <source>
        <strain evidence="6">MQZ15Z-1</strain>
    </source>
</reference>
<dbReference type="InterPro" id="IPR036388">
    <property type="entry name" value="WH-like_DNA-bd_sf"/>
</dbReference>
<organism evidence="6 7">
    <name type="scientific">Ancylobacter mangrovi</name>
    <dbReference type="NCBI Taxonomy" id="2972472"/>
    <lineage>
        <taxon>Bacteria</taxon>
        <taxon>Pseudomonadati</taxon>
        <taxon>Pseudomonadota</taxon>
        <taxon>Alphaproteobacteria</taxon>
        <taxon>Hyphomicrobiales</taxon>
        <taxon>Xanthobacteraceae</taxon>
        <taxon>Ancylobacter</taxon>
    </lineage>
</organism>
<evidence type="ECO:0000259" key="5">
    <source>
        <dbReference type="PROSITE" id="PS50931"/>
    </source>
</evidence>
<accession>A0A9X2PE02</accession>
<dbReference type="SUPFAM" id="SSF53850">
    <property type="entry name" value="Periplasmic binding protein-like II"/>
    <property type="match status" value="1"/>
</dbReference>
<evidence type="ECO:0000313" key="6">
    <source>
        <dbReference type="EMBL" id="MCS0495634.1"/>
    </source>
</evidence>
<feature type="domain" description="HTH lysR-type" evidence="5">
    <location>
        <begin position="1"/>
        <end position="59"/>
    </location>
</feature>
<dbReference type="Pfam" id="PF00126">
    <property type="entry name" value="HTH_1"/>
    <property type="match status" value="1"/>
</dbReference>
<gene>
    <name evidence="6" type="ORF">NVS89_11040</name>
</gene>
<dbReference type="InterPro" id="IPR036390">
    <property type="entry name" value="WH_DNA-bd_sf"/>
</dbReference>
<keyword evidence="4" id="KW-0804">Transcription</keyword>
<dbReference type="InterPro" id="IPR058163">
    <property type="entry name" value="LysR-type_TF_proteobact-type"/>
</dbReference>
<dbReference type="GO" id="GO:0003677">
    <property type="term" value="F:DNA binding"/>
    <property type="evidence" value="ECO:0007669"/>
    <property type="project" value="UniProtKB-KW"/>
</dbReference>
<sequence>MNRYREIKAFVAVATEGSMARAAIKEKISSGMLGRRIDELERRLGVKLLHRTTRLLTLTEQGRLFLKHCEDLLLELELGETELFPDTSEVSGQMLVLAPPYFGRRHVAAHAASFLATYPAVRLSFNLTNDYLDPVQADYDLCIRIGNVIDPHFVATTLATNRRVVCATPAYFAKHGKPRTLEELVHHNCLAVNLQADSHRDWQFQKGGRPIAVKVDGNIDCSDGEVLVRWAQEDDWLAWRSTWEVGAQLRSGALVSVLDEHALPSFDITAVYPRNRPARLSRLFIAHLQAIYSRPGYWDEAEEPGDAAPGLRSVQAS</sequence>
<keyword evidence="3" id="KW-0238">DNA-binding</keyword>
<comment type="caution">
    <text evidence="6">The sequence shown here is derived from an EMBL/GenBank/DDBJ whole genome shotgun (WGS) entry which is preliminary data.</text>
</comment>
<dbReference type="Proteomes" id="UP001151088">
    <property type="component" value="Unassembled WGS sequence"/>
</dbReference>
<protein>
    <submittedName>
        <fullName evidence="6">LysR family transcriptional regulator</fullName>
    </submittedName>
</protein>
<proteinExistence type="inferred from homology"/>
<dbReference type="InterPro" id="IPR000847">
    <property type="entry name" value="LysR_HTH_N"/>
</dbReference>
<comment type="similarity">
    <text evidence="1">Belongs to the LysR transcriptional regulatory family.</text>
</comment>
<evidence type="ECO:0000256" key="1">
    <source>
        <dbReference type="ARBA" id="ARBA00009437"/>
    </source>
</evidence>
<dbReference type="FunFam" id="1.10.10.10:FF:000001">
    <property type="entry name" value="LysR family transcriptional regulator"/>
    <property type="match status" value="1"/>
</dbReference>
<keyword evidence="7" id="KW-1185">Reference proteome</keyword>
<dbReference type="GO" id="GO:0003700">
    <property type="term" value="F:DNA-binding transcription factor activity"/>
    <property type="evidence" value="ECO:0007669"/>
    <property type="project" value="InterPro"/>
</dbReference>
<evidence type="ECO:0000256" key="2">
    <source>
        <dbReference type="ARBA" id="ARBA00023015"/>
    </source>
</evidence>
<evidence type="ECO:0000256" key="3">
    <source>
        <dbReference type="ARBA" id="ARBA00023125"/>
    </source>
</evidence>
<dbReference type="RefSeq" id="WP_258732800.1">
    <property type="nucleotide sequence ID" value="NZ_JANTHZ010000004.1"/>
</dbReference>
<name>A0A9X2PE02_9HYPH</name>
<keyword evidence="2" id="KW-0805">Transcription regulation</keyword>
<dbReference type="PANTHER" id="PTHR30537:SF5">
    <property type="entry name" value="HTH-TYPE TRANSCRIPTIONAL ACTIVATOR TTDR-RELATED"/>
    <property type="match status" value="1"/>
</dbReference>
<dbReference type="Gene3D" id="1.10.10.10">
    <property type="entry name" value="Winged helix-like DNA-binding domain superfamily/Winged helix DNA-binding domain"/>
    <property type="match status" value="1"/>
</dbReference>
<dbReference type="Pfam" id="PF03466">
    <property type="entry name" value="LysR_substrate"/>
    <property type="match status" value="1"/>
</dbReference>
<dbReference type="SUPFAM" id="SSF46785">
    <property type="entry name" value="Winged helix' DNA-binding domain"/>
    <property type="match status" value="1"/>
</dbReference>
<dbReference type="PANTHER" id="PTHR30537">
    <property type="entry name" value="HTH-TYPE TRANSCRIPTIONAL REGULATOR"/>
    <property type="match status" value="1"/>
</dbReference>
<dbReference type="PROSITE" id="PS50931">
    <property type="entry name" value="HTH_LYSR"/>
    <property type="match status" value="1"/>
</dbReference>
<evidence type="ECO:0000256" key="4">
    <source>
        <dbReference type="ARBA" id="ARBA00023163"/>
    </source>
</evidence>
<evidence type="ECO:0000313" key="7">
    <source>
        <dbReference type="Proteomes" id="UP001151088"/>
    </source>
</evidence>